<sequence>MHTADALGIRLNSSLQTTTFANQSSKPFFRQHTHFSEWNSISSKQPESFPESTEPAEPFSGQPESSSGNIPISPPLTPSQNQNNSKPSGLLFRYWSSKTNGLNSSSRFVAGLWSEQPQSIPSPNYDLRVIHSMARTHLSRYPIDSPFISFFDTPLSPLQRALHEDDGMLTVVDISSFDQSRIFSAVDILKDKPLSSEVTTRGYAGYSEFLIWGDVSSQYIICSVRANDLLKLKTSTVDFLSICDIKSFDSTSGALKAQLRKKQIPLDKKTGMFLGKFLRRAKFPQQHVNALAVKIACSWRFKPVSDDDHDRCSLFLEGVQAAYRRPRVPQSTSNAYQVPKPPSVPAFSAPSTPVKPRKFSPPKQKSVDKREWVIIDSDSDSNWGSGEDDWPGATENETPLEENDLFAINRARVRAFMAS</sequence>
<dbReference type="EMBL" id="JALBCA010000006">
    <property type="protein sequence ID" value="KAI2392514.1"/>
    <property type="molecule type" value="Genomic_DNA"/>
</dbReference>
<comment type="caution">
    <text evidence="1">The sequence shown here is derived from an EMBL/GenBank/DDBJ whole genome shotgun (WGS) entry which is preliminary data.</text>
</comment>
<reference evidence="1" key="1">
    <citation type="journal article" date="2022" name="bioRxiv">
        <title>Population genetic analysis of Ophidiomyces ophidiicola, the causative agent of snake fungal disease, indicates recent introductions to the USA.</title>
        <authorList>
            <person name="Ladner J.T."/>
            <person name="Palmer J.M."/>
            <person name="Ettinger C.L."/>
            <person name="Stajich J.E."/>
            <person name="Farrell T.M."/>
            <person name="Glorioso B.M."/>
            <person name="Lawson B."/>
            <person name="Price S.J."/>
            <person name="Stengle A.G."/>
            <person name="Grear D.A."/>
            <person name="Lorch J.M."/>
        </authorList>
    </citation>
    <scope>NUCLEOTIDE SEQUENCE</scope>
    <source>
        <strain evidence="1">NWHC 24266-5</strain>
    </source>
</reference>
<protein>
    <submittedName>
        <fullName evidence="1">Uncharacterized protein</fullName>
    </submittedName>
</protein>
<proteinExistence type="predicted"/>
<accession>A0ACB8V4W2</accession>
<gene>
    <name evidence="1" type="ORF">LOY88_000575</name>
</gene>
<organism evidence="1">
    <name type="scientific">Ophidiomyces ophidiicola</name>
    <dbReference type="NCBI Taxonomy" id="1387563"/>
    <lineage>
        <taxon>Eukaryota</taxon>
        <taxon>Fungi</taxon>
        <taxon>Dikarya</taxon>
        <taxon>Ascomycota</taxon>
        <taxon>Pezizomycotina</taxon>
        <taxon>Eurotiomycetes</taxon>
        <taxon>Eurotiomycetidae</taxon>
        <taxon>Onygenales</taxon>
        <taxon>Onygenaceae</taxon>
        <taxon>Ophidiomyces</taxon>
    </lineage>
</organism>
<name>A0ACB8V4W2_9EURO</name>
<evidence type="ECO:0000313" key="1">
    <source>
        <dbReference type="EMBL" id="KAI2392514.1"/>
    </source>
</evidence>